<protein>
    <submittedName>
        <fullName evidence="2">Uncharacterized protein</fullName>
    </submittedName>
</protein>
<dbReference type="AlphaFoldDB" id="A0A382VP76"/>
<feature type="coiled-coil region" evidence="1">
    <location>
        <begin position="8"/>
        <end position="84"/>
    </location>
</feature>
<evidence type="ECO:0000313" key="2">
    <source>
        <dbReference type="EMBL" id="SVD47815.1"/>
    </source>
</evidence>
<reference evidence="2" key="1">
    <citation type="submission" date="2018-05" db="EMBL/GenBank/DDBJ databases">
        <authorList>
            <person name="Lanie J.A."/>
            <person name="Ng W.-L."/>
            <person name="Kazmierczak K.M."/>
            <person name="Andrzejewski T.M."/>
            <person name="Davidsen T.M."/>
            <person name="Wayne K.J."/>
            <person name="Tettelin H."/>
            <person name="Glass J.I."/>
            <person name="Rusch D."/>
            <person name="Podicherti R."/>
            <person name="Tsui H.-C.T."/>
            <person name="Winkler M.E."/>
        </authorList>
    </citation>
    <scope>NUCLEOTIDE SEQUENCE</scope>
</reference>
<sequence length="284" mass="32622">SNKENLIRKQLDDAIKDLERLKASHENINSELIAERKEISPKISTLNGELSNLENELETAQKRIHELRRELKRQQAVRNRWKRRLSDETLAVAEKVANLNTSIEHKKSDTYLSFVLEGLERVGSDADAGVVARTIIKENILADLETIRLKKDSLRNLKTRSKNRLIELTIGIKNLEKDLNPITRKRNILLRKIRIKKRKIDQVKKPLVNYKNKIEQSASALNDTELNFLKFQQESENKLAEIALARGEIQDSVSVEMDGLNNKLNDSLASSRAKIEEMKKNCDA</sequence>
<keyword evidence="1" id="KW-0175">Coiled coil</keyword>
<accession>A0A382VP76</accession>
<gene>
    <name evidence="2" type="ORF">METZ01_LOCUS400669</name>
</gene>
<feature type="non-terminal residue" evidence="2">
    <location>
        <position position="1"/>
    </location>
</feature>
<dbReference type="EMBL" id="UINC01153220">
    <property type="protein sequence ID" value="SVD47815.1"/>
    <property type="molecule type" value="Genomic_DNA"/>
</dbReference>
<name>A0A382VP76_9ZZZZ</name>
<organism evidence="2">
    <name type="scientific">marine metagenome</name>
    <dbReference type="NCBI Taxonomy" id="408172"/>
    <lineage>
        <taxon>unclassified sequences</taxon>
        <taxon>metagenomes</taxon>
        <taxon>ecological metagenomes</taxon>
    </lineage>
</organism>
<proteinExistence type="predicted"/>
<feature type="non-terminal residue" evidence="2">
    <location>
        <position position="284"/>
    </location>
</feature>
<evidence type="ECO:0000256" key="1">
    <source>
        <dbReference type="SAM" id="Coils"/>
    </source>
</evidence>